<dbReference type="Pfam" id="PF13354">
    <property type="entry name" value="Beta-lactamase2"/>
    <property type="match status" value="1"/>
</dbReference>
<proteinExistence type="predicted"/>
<dbReference type="PANTHER" id="PTHR35333">
    <property type="entry name" value="BETA-LACTAMASE"/>
    <property type="match status" value="1"/>
</dbReference>
<dbReference type="Gene3D" id="3.40.710.10">
    <property type="entry name" value="DD-peptidase/beta-lactamase superfamily"/>
    <property type="match status" value="1"/>
</dbReference>
<name>A0ABV4DZG5_9CLOT</name>
<dbReference type="GO" id="GO:0016787">
    <property type="term" value="F:hydrolase activity"/>
    <property type="evidence" value="ECO:0007669"/>
    <property type="project" value="UniProtKB-KW"/>
</dbReference>
<dbReference type="Proteomes" id="UP001565220">
    <property type="component" value="Unassembled WGS sequence"/>
</dbReference>
<dbReference type="EMBL" id="JBGFFE010000019">
    <property type="protein sequence ID" value="MEY8764296.1"/>
    <property type="molecule type" value="Genomic_DNA"/>
</dbReference>
<dbReference type="RefSeq" id="WP_369869177.1">
    <property type="nucleotide sequence ID" value="NZ_JBGFFE010000019.1"/>
</dbReference>
<dbReference type="InterPro" id="IPR000871">
    <property type="entry name" value="Beta-lactam_class-A"/>
</dbReference>
<feature type="domain" description="Beta-lactamase class A catalytic" evidence="1">
    <location>
        <begin position="18"/>
        <end position="227"/>
    </location>
</feature>
<keyword evidence="3" id="KW-1185">Reference proteome</keyword>
<dbReference type="InterPro" id="IPR012338">
    <property type="entry name" value="Beta-lactam/transpept-like"/>
</dbReference>
<organism evidence="2 3">
    <name type="scientific">Clostridium lapidicellarium</name>
    <dbReference type="NCBI Taxonomy" id="3240931"/>
    <lineage>
        <taxon>Bacteria</taxon>
        <taxon>Bacillati</taxon>
        <taxon>Bacillota</taxon>
        <taxon>Clostridia</taxon>
        <taxon>Eubacteriales</taxon>
        <taxon>Clostridiaceae</taxon>
        <taxon>Clostridium</taxon>
    </lineage>
</organism>
<dbReference type="PANTHER" id="PTHR35333:SF3">
    <property type="entry name" value="BETA-LACTAMASE-TYPE TRANSPEPTIDASE FOLD CONTAINING PROTEIN"/>
    <property type="match status" value="1"/>
</dbReference>
<evidence type="ECO:0000313" key="3">
    <source>
        <dbReference type="Proteomes" id="UP001565220"/>
    </source>
</evidence>
<evidence type="ECO:0000313" key="2">
    <source>
        <dbReference type="EMBL" id="MEY8764296.1"/>
    </source>
</evidence>
<evidence type="ECO:0000259" key="1">
    <source>
        <dbReference type="Pfam" id="PF13354"/>
    </source>
</evidence>
<comment type="caution">
    <text evidence="2">The sequence shown here is derived from an EMBL/GenBank/DDBJ whole genome shotgun (WGS) entry which is preliminary data.</text>
</comment>
<protein>
    <submittedName>
        <fullName evidence="2">Serine hydrolase</fullName>
    </submittedName>
</protein>
<reference evidence="2 3" key="1">
    <citation type="submission" date="2024-08" db="EMBL/GenBank/DDBJ databases">
        <title>Clostridium lapicellarii sp. nov., and Clostridium renhuaiense sp. nov., two species isolated from the mud in a fermentation cellar used for producing sauce-flavour Chinese liquors.</title>
        <authorList>
            <person name="Yang F."/>
            <person name="Wang H."/>
            <person name="Chen L.Q."/>
            <person name="Zhou N."/>
            <person name="Lu J.J."/>
            <person name="Pu X.X."/>
            <person name="Wan B."/>
            <person name="Wang L."/>
            <person name="Liu S.J."/>
        </authorList>
    </citation>
    <scope>NUCLEOTIDE SEQUENCE [LARGE SCALE GENOMIC DNA]</scope>
    <source>
        <strain evidence="2 3">MT-113</strain>
    </source>
</reference>
<sequence length="254" mass="28966">MNSEIIKEKIKNLKGKVGFCYKDLESGYSFGVNEDDPFIAASIIKIPVLIEAYRKFKEEDLSKNELVEIRESDRVPSCGAAAYIHPGAKLTLKDLCILMIILSDNMAANILINKLKMDDINSTMKKLSLKKTRVNRILFDSDAQKSGKENYFAPGEILRLFEMMWNGSLISPDDSRDMLEIFKLQQINYKMPYLLPEDICIAHKTGDDDGITHDAGIVYAKRPFILCFASNETDVNETDEFIRQTTEEIFRQQS</sequence>
<keyword evidence="2" id="KW-0378">Hydrolase</keyword>
<accession>A0ABV4DZG5</accession>
<dbReference type="InterPro" id="IPR045155">
    <property type="entry name" value="Beta-lactam_cat"/>
</dbReference>
<gene>
    <name evidence="2" type="ORF">AB8S09_11715</name>
</gene>
<dbReference type="SUPFAM" id="SSF56601">
    <property type="entry name" value="beta-lactamase/transpeptidase-like"/>
    <property type="match status" value="1"/>
</dbReference>